<dbReference type="PANTHER" id="PTHR43000">
    <property type="entry name" value="DTDP-D-GLUCOSE 4,6-DEHYDRATASE-RELATED"/>
    <property type="match status" value="1"/>
</dbReference>
<dbReference type="SUPFAM" id="SSF51735">
    <property type="entry name" value="NAD(P)-binding Rossmann-fold domains"/>
    <property type="match status" value="1"/>
</dbReference>
<proteinExistence type="inferred from homology"/>
<comment type="caution">
    <text evidence="3">The sequence shown here is derived from an EMBL/GenBank/DDBJ whole genome shotgun (WGS) entry which is preliminary data.</text>
</comment>
<dbReference type="InterPro" id="IPR001509">
    <property type="entry name" value="Epimerase_deHydtase"/>
</dbReference>
<evidence type="ECO:0000313" key="3">
    <source>
        <dbReference type="EMBL" id="MBP1934576.1"/>
    </source>
</evidence>
<comment type="similarity">
    <text evidence="1">Belongs to the NAD(P)-dependent epimerase/dehydratase family.</text>
</comment>
<dbReference type="Pfam" id="PF01370">
    <property type="entry name" value="Epimerase"/>
    <property type="match status" value="1"/>
</dbReference>
<keyword evidence="4" id="KW-1185">Reference proteome</keyword>
<evidence type="ECO:0000259" key="2">
    <source>
        <dbReference type="Pfam" id="PF01370"/>
    </source>
</evidence>
<accession>A0ABS4GWD6</accession>
<name>A0ABS4GWD6_9BACL</name>
<feature type="domain" description="NAD-dependent epimerase/dehydratase" evidence="2">
    <location>
        <begin position="2"/>
        <end position="231"/>
    </location>
</feature>
<dbReference type="Gene3D" id="3.40.50.720">
    <property type="entry name" value="NAD(P)-binding Rossmann-like Domain"/>
    <property type="match status" value="1"/>
</dbReference>
<gene>
    <name evidence="3" type="ORF">J2Z37_004596</name>
</gene>
<protein>
    <submittedName>
        <fullName evidence="3">Nucleoside-diphosphate-sugar epimerase</fullName>
    </submittedName>
</protein>
<dbReference type="InterPro" id="IPR036291">
    <property type="entry name" value="NAD(P)-bd_dom_sf"/>
</dbReference>
<organism evidence="3 4">
    <name type="scientific">Ammoniphilus resinae</name>
    <dbReference type="NCBI Taxonomy" id="861532"/>
    <lineage>
        <taxon>Bacteria</taxon>
        <taxon>Bacillati</taxon>
        <taxon>Bacillota</taxon>
        <taxon>Bacilli</taxon>
        <taxon>Bacillales</taxon>
        <taxon>Paenibacillaceae</taxon>
        <taxon>Aneurinibacillus group</taxon>
        <taxon>Ammoniphilus</taxon>
    </lineage>
</organism>
<sequence length="322" mass="36454">MILVTGGFGMIGSNLVKRLAEEGKEIILFDRVIDPQSDFFKGCSNIYYEGGDITNPFQLTALFSKYRIETIVHSAANLNGMYCKANPTDAFQTNTVGTLNLLELARIYGVNKFLYVGSGSVFGTQTSTDPIYESTLATPMNTYASTKRVSEELVHCYRVNYGIQGVNLRVSWVFGPLPELREPRWNTGPIAYYTWKVITENRLVEESGLDFIANFTFVDDVVDGICRAIEVDNPPAYLHLSSEQLYSNREIIEFLSMKCPEAEIKIGEGMDPFVQQAPLRGPLVSEYKEQIGFRPRADFKESLEKYYNWMCAELKKKEIEHA</sequence>
<dbReference type="EMBL" id="JAGGKT010000023">
    <property type="protein sequence ID" value="MBP1934576.1"/>
    <property type="molecule type" value="Genomic_DNA"/>
</dbReference>
<dbReference type="CDD" id="cd08946">
    <property type="entry name" value="SDR_e"/>
    <property type="match status" value="1"/>
</dbReference>
<dbReference type="Proteomes" id="UP001519343">
    <property type="component" value="Unassembled WGS sequence"/>
</dbReference>
<evidence type="ECO:0000313" key="4">
    <source>
        <dbReference type="Proteomes" id="UP001519343"/>
    </source>
</evidence>
<reference evidence="3 4" key="1">
    <citation type="submission" date="2021-03" db="EMBL/GenBank/DDBJ databases">
        <title>Genomic Encyclopedia of Type Strains, Phase IV (KMG-IV): sequencing the most valuable type-strain genomes for metagenomic binning, comparative biology and taxonomic classification.</title>
        <authorList>
            <person name="Goeker M."/>
        </authorList>
    </citation>
    <scope>NUCLEOTIDE SEQUENCE [LARGE SCALE GENOMIC DNA]</scope>
    <source>
        <strain evidence="3 4">DSM 24738</strain>
    </source>
</reference>
<dbReference type="RefSeq" id="WP_209812566.1">
    <property type="nucleotide sequence ID" value="NZ_JAGGKT010000023.1"/>
</dbReference>
<evidence type="ECO:0000256" key="1">
    <source>
        <dbReference type="ARBA" id="ARBA00007637"/>
    </source>
</evidence>